<accession>A0A0A8Z4G9</accession>
<sequence length="12" mass="1489">MKMTRLLQIQQV</sequence>
<name>A0A0A8Z4G9_ARUDO</name>
<evidence type="ECO:0000313" key="1">
    <source>
        <dbReference type="EMBL" id="JAD33701.1"/>
    </source>
</evidence>
<protein>
    <submittedName>
        <fullName evidence="1">Uncharacterized protein</fullName>
    </submittedName>
</protein>
<reference evidence="1" key="1">
    <citation type="submission" date="2014-09" db="EMBL/GenBank/DDBJ databases">
        <authorList>
            <person name="Magalhaes I.L.F."/>
            <person name="Oliveira U."/>
            <person name="Santos F.R."/>
            <person name="Vidigal T.H.D.A."/>
            <person name="Brescovit A.D."/>
            <person name="Santos A.J."/>
        </authorList>
    </citation>
    <scope>NUCLEOTIDE SEQUENCE</scope>
    <source>
        <tissue evidence="1">Shoot tissue taken approximately 20 cm above the soil surface</tissue>
    </source>
</reference>
<dbReference type="EMBL" id="GBRH01264194">
    <property type="protein sequence ID" value="JAD33701.1"/>
    <property type="molecule type" value="Transcribed_RNA"/>
</dbReference>
<organism evidence="1">
    <name type="scientific">Arundo donax</name>
    <name type="common">Giant reed</name>
    <name type="synonym">Donax arundinaceus</name>
    <dbReference type="NCBI Taxonomy" id="35708"/>
    <lineage>
        <taxon>Eukaryota</taxon>
        <taxon>Viridiplantae</taxon>
        <taxon>Streptophyta</taxon>
        <taxon>Embryophyta</taxon>
        <taxon>Tracheophyta</taxon>
        <taxon>Spermatophyta</taxon>
        <taxon>Magnoliopsida</taxon>
        <taxon>Liliopsida</taxon>
        <taxon>Poales</taxon>
        <taxon>Poaceae</taxon>
        <taxon>PACMAD clade</taxon>
        <taxon>Arundinoideae</taxon>
        <taxon>Arundineae</taxon>
        <taxon>Arundo</taxon>
    </lineage>
</organism>
<reference evidence="1" key="2">
    <citation type="journal article" date="2015" name="Data Brief">
        <title>Shoot transcriptome of the giant reed, Arundo donax.</title>
        <authorList>
            <person name="Barrero R.A."/>
            <person name="Guerrero F.D."/>
            <person name="Moolhuijzen P."/>
            <person name="Goolsby J.A."/>
            <person name="Tidwell J."/>
            <person name="Bellgard S.E."/>
            <person name="Bellgard M.I."/>
        </authorList>
    </citation>
    <scope>NUCLEOTIDE SEQUENCE</scope>
    <source>
        <tissue evidence="1">Shoot tissue taken approximately 20 cm above the soil surface</tissue>
    </source>
</reference>
<proteinExistence type="predicted"/>